<dbReference type="CDD" id="cd00761">
    <property type="entry name" value="Glyco_tranf_GTA_type"/>
    <property type="match status" value="1"/>
</dbReference>
<dbReference type="AlphaFoldDB" id="A0A6N7XF54"/>
<protein>
    <submittedName>
        <fullName evidence="2">Glycosyltransferase family 2 protein</fullName>
    </submittedName>
</protein>
<dbReference type="GO" id="GO:0016758">
    <property type="term" value="F:hexosyltransferase activity"/>
    <property type="evidence" value="ECO:0007669"/>
    <property type="project" value="UniProtKB-ARBA"/>
</dbReference>
<dbReference type="PANTHER" id="PTHR22916:SF3">
    <property type="entry name" value="UDP-GLCNAC:BETAGAL BETA-1,3-N-ACETYLGLUCOSAMINYLTRANSFERASE-LIKE PROTEIN 1"/>
    <property type="match status" value="1"/>
</dbReference>
<dbReference type="EMBL" id="VUNE01000001">
    <property type="protein sequence ID" value="MST61819.1"/>
    <property type="molecule type" value="Genomic_DNA"/>
</dbReference>
<comment type="caution">
    <text evidence="2">The sequence shown here is derived from an EMBL/GenBank/DDBJ whole genome shotgun (WGS) entry which is preliminary data.</text>
</comment>
<dbReference type="Proteomes" id="UP000440713">
    <property type="component" value="Unassembled WGS sequence"/>
</dbReference>
<dbReference type="Pfam" id="PF00535">
    <property type="entry name" value="Glycos_transf_2"/>
    <property type="match status" value="1"/>
</dbReference>
<name>A0A6N7XF54_9FIRM</name>
<dbReference type="SUPFAM" id="SSF53448">
    <property type="entry name" value="Nucleotide-diphospho-sugar transferases"/>
    <property type="match status" value="1"/>
</dbReference>
<evidence type="ECO:0000313" key="3">
    <source>
        <dbReference type="Proteomes" id="UP000440713"/>
    </source>
</evidence>
<accession>A0A6N7XF54</accession>
<sequence>MKDGLVSIITPVYNAEEFIVQTIESVQAQTYSDWELLLIDDCSTDSSAELIRSFTDNDNRIRYVKLNKNSGAAVTRNTGLAMAKGRYIAFLDSDDIWKAQKLEKQMELIKEKDIGFVFTSYRYIMQDGSPMSKVARAPEKIDYNGLLKNTIIGCSTVLIDKKIIGDFRMANVRRGQDTATWLQLLKKTDYAYGIYDDLVWYRVVSGSLSDNKFTAIKRTWNTYRNVEHLSLPKAMYVFVFYAYNAVKKRLIRDKDEIDRSR</sequence>
<evidence type="ECO:0000313" key="2">
    <source>
        <dbReference type="EMBL" id="MST61819.1"/>
    </source>
</evidence>
<dbReference type="InterPro" id="IPR029044">
    <property type="entry name" value="Nucleotide-diphossugar_trans"/>
</dbReference>
<dbReference type="PANTHER" id="PTHR22916">
    <property type="entry name" value="GLYCOSYLTRANSFERASE"/>
    <property type="match status" value="1"/>
</dbReference>
<organism evidence="2 3">
    <name type="scientific">Peptostreptococcus porci</name>
    <dbReference type="NCBI Taxonomy" id="2652282"/>
    <lineage>
        <taxon>Bacteria</taxon>
        <taxon>Bacillati</taxon>
        <taxon>Bacillota</taxon>
        <taxon>Clostridia</taxon>
        <taxon>Peptostreptococcales</taxon>
        <taxon>Peptostreptococcaceae</taxon>
        <taxon>Peptostreptococcus</taxon>
    </lineage>
</organism>
<proteinExistence type="predicted"/>
<evidence type="ECO:0000259" key="1">
    <source>
        <dbReference type="Pfam" id="PF00535"/>
    </source>
</evidence>
<dbReference type="FunFam" id="3.90.550.10:FF:000130">
    <property type="entry name" value="Family 2 glycosyl transferase"/>
    <property type="match status" value="1"/>
</dbReference>
<keyword evidence="3" id="KW-1185">Reference proteome</keyword>
<dbReference type="RefSeq" id="WP_154537198.1">
    <property type="nucleotide sequence ID" value="NZ_JAXFLG010000163.1"/>
</dbReference>
<reference evidence="2 3" key="1">
    <citation type="submission" date="2019-08" db="EMBL/GenBank/DDBJ databases">
        <title>In-depth cultivation of the pig gut microbiome towards novel bacterial diversity and tailored functional studies.</title>
        <authorList>
            <person name="Wylensek D."/>
            <person name="Hitch T.C.A."/>
            <person name="Clavel T."/>
        </authorList>
    </citation>
    <scope>NUCLEOTIDE SEQUENCE [LARGE SCALE GENOMIC DNA]</scope>
    <source>
        <strain evidence="2 3">WCA-SAB-591-4A-A</strain>
    </source>
</reference>
<feature type="domain" description="Glycosyltransferase 2-like" evidence="1">
    <location>
        <begin position="7"/>
        <end position="146"/>
    </location>
</feature>
<gene>
    <name evidence="2" type="ORF">FYJ71_02370</name>
</gene>
<dbReference type="Gene3D" id="3.90.550.10">
    <property type="entry name" value="Spore Coat Polysaccharide Biosynthesis Protein SpsA, Chain A"/>
    <property type="match status" value="1"/>
</dbReference>
<keyword evidence="2" id="KW-0808">Transferase</keyword>
<dbReference type="InterPro" id="IPR001173">
    <property type="entry name" value="Glyco_trans_2-like"/>
</dbReference>